<reference evidence="1" key="1">
    <citation type="journal article" date="2022" name="bioRxiv">
        <title>Thiovibrio frasassiensisgen. nov., sp. nov., an autotrophic, elemental sulfur disproportionating bacterium isolated from sulfidic karst sediment, and proposal of Thiovibrionaceae fam. nov.</title>
        <authorList>
            <person name="Aronson H."/>
            <person name="Thomas C."/>
            <person name="Bhattacharyya M."/>
            <person name="Eckstein S."/>
            <person name="Jensen S."/>
            <person name="Barco R."/>
            <person name="Macalady J."/>
            <person name="Amend J."/>
        </authorList>
    </citation>
    <scope>NUCLEOTIDE SEQUENCE</scope>
    <source>
        <strain evidence="1">RS19-109</strain>
    </source>
</reference>
<evidence type="ECO:0000313" key="2">
    <source>
        <dbReference type="Proteomes" id="UP001154240"/>
    </source>
</evidence>
<proteinExistence type="predicted"/>
<accession>A0A9X4RKN8</accession>
<gene>
    <name evidence="1" type="ORF">OLX77_01425</name>
</gene>
<organism evidence="1 2">
    <name type="scientific">Thiovibrio frasassiensis</name>
    <dbReference type="NCBI Taxonomy" id="2984131"/>
    <lineage>
        <taxon>Bacteria</taxon>
        <taxon>Pseudomonadati</taxon>
        <taxon>Thermodesulfobacteriota</taxon>
        <taxon>Desulfobulbia</taxon>
        <taxon>Desulfobulbales</taxon>
        <taxon>Thiovibrionaceae</taxon>
        <taxon>Thiovibrio</taxon>
    </lineage>
</organism>
<dbReference type="AlphaFoldDB" id="A0A9X4RKN8"/>
<sequence>MSAEEMPCIPYEVAKKLVGAVMEEEHLHESNRRVLTVYGTNDQEICWFDAEDIFAEMAESEGGIPKNEDEMKAKAVELVLHQIPKWAVEDLLVKMGLERK</sequence>
<protein>
    <submittedName>
        <fullName evidence="1">Uncharacterized protein</fullName>
    </submittedName>
</protein>
<name>A0A9X4RKN8_9BACT</name>
<dbReference type="RefSeq" id="WP_307631799.1">
    <property type="nucleotide sequence ID" value="NZ_JAPHEH010000001.1"/>
</dbReference>
<evidence type="ECO:0000313" key="1">
    <source>
        <dbReference type="EMBL" id="MDG4474819.1"/>
    </source>
</evidence>
<dbReference type="EMBL" id="JAPHEH010000001">
    <property type="protein sequence ID" value="MDG4474819.1"/>
    <property type="molecule type" value="Genomic_DNA"/>
</dbReference>
<comment type="caution">
    <text evidence="1">The sequence shown here is derived from an EMBL/GenBank/DDBJ whole genome shotgun (WGS) entry which is preliminary data.</text>
</comment>
<dbReference type="Proteomes" id="UP001154240">
    <property type="component" value="Unassembled WGS sequence"/>
</dbReference>
<reference evidence="1" key="2">
    <citation type="submission" date="2022-10" db="EMBL/GenBank/DDBJ databases">
        <authorList>
            <person name="Aronson H.S."/>
        </authorList>
    </citation>
    <scope>NUCLEOTIDE SEQUENCE</scope>
    <source>
        <strain evidence="1">RS19-109</strain>
    </source>
</reference>
<keyword evidence="2" id="KW-1185">Reference proteome</keyword>